<evidence type="ECO:0000313" key="1">
    <source>
        <dbReference type="Ensembl" id="ENSGEVP00005018561.1"/>
    </source>
</evidence>
<evidence type="ECO:0000313" key="2">
    <source>
        <dbReference type="Proteomes" id="UP000694390"/>
    </source>
</evidence>
<dbReference type="Proteomes" id="UP000694390">
    <property type="component" value="Chromosome 21"/>
</dbReference>
<protein>
    <submittedName>
        <fullName evidence="1">Uncharacterized protein</fullName>
    </submittedName>
</protein>
<reference evidence="1" key="2">
    <citation type="submission" date="2025-08" db="UniProtKB">
        <authorList>
            <consortium name="Ensembl"/>
        </authorList>
    </citation>
    <scope>IDENTIFICATION</scope>
</reference>
<dbReference type="Ensembl" id="ENSGEVT00005019503.1">
    <property type="protein sequence ID" value="ENSGEVP00005018561.1"/>
    <property type="gene ID" value="ENSGEVG00005013048.1"/>
</dbReference>
<reference evidence="1" key="3">
    <citation type="submission" date="2025-09" db="UniProtKB">
        <authorList>
            <consortium name="Ensembl"/>
        </authorList>
    </citation>
    <scope>IDENTIFICATION</scope>
</reference>
<dbReference type="AlphaFoldDB" id="A0A8C4WK01"/>
<accession>A0A8C4WK01</accession>
<sequence>MGSGHCTVQQQKSTPALSLLASWIHTHSGRLGPEALKTDKAICKICQIVKPLQVEAVDYVGLLPRDQCKAYSLTMVDMATCCGEVWPASHANQCNKITGITE</sequence>
<proteinExistence type="predicted"/>
<name>A0A8C4WK01_9SAUR</name>
<keyword evidence="2" id="KW-1185">Reference proteome</keyword>
<dbReference type="GeneTree" id="ENSGT01000000218884"/>
<reference evidence="1" key="1">
    <citation type="submission" date="2019-06" db="EMBL/GenBank/DDBJ databases">
        <title>G10K-VGP Goodes thornscrub tortoise genome, primary haplotype.</title>
        <authorList>
            <person name="Murphy B."/>
            <person name="Edwards T."/>
            <person name="Rhie A."/>
            <person name="Koren S."/>
            <person name="Phillippy A."/>
            <person name="Fedrigo O."/>
            <person name="Haase B."/>
            <person name="Mountcastle J."/>
            <person name="Lewin H."/>
            <person name="Damas J."/>
            <person name="Howe K."/>
            <person name="Formenti G."/>
            <person name="Myers G."/>
            <person name="Durbin R."/>
            <person name="Jarvis E.D."/>
        </authorList>
    </citation>
    <scope>NUCLEOTIDE SEQUENCE [LARGE SCALE GENOMIC DNA]</scope>
</reference>
<organism evidence="1 2">
    <name type="scientific">Gopherus evgoodei</name>
    <name type="common">Goodes thornscrub tortoise</name>
    <dbReference type="NCBI Taxonomy" id="1825980"/>
    <lineage>
        <taxon>Eukaryota</taxon>
        <taxon>Metazoa</taxon>
        <taxon>Chordata</taxon>
        <taxon>Craniata</taxon>
        <taxon>Vertebrata</taxon>
        <taxon>Euteleostomi</taxon>
        <taxon>Archelosauria</taxon>
        <taxon>Testudinata</taxon>
        <taxon>Testudines</taxon>
        <taxon>Cryptodira</taxon>
        <taxon>Durocryptodira</taxon>
        <taxon>Testudinoidea</taxon>
        <taxon>Testudinidae</taxon>
        <taxon>Gopherus</taxon>
    </lineage>
</organism>